<dbReference type="AlphaFoldDB" id="R9QQR1"/>
<dbReference type="EMBL" id="JQ292794">
    <property type="protein sequence ID" value="AFX82632.1"/>
    <property type="molecule type" value="Genomic_DNA"/>
</dbReference>
<evidence type="ECO:0000313" key="1">
    <source>
        <dbReference type="EMBL" id="AFX82632.1"/>
    </source>
</evidence>
<reference evidence="1" key="1">
    <citation type="journal article" date="2013" name="PLoS ONE">
        <title>A Metagenomic Study Highlights Phylogenetic Proximity of Quorum-Quenching and Xenobiotic-Degrading Amidases of the AS-Family.</title>
        <authorList>
            <person name="Tannieres M."/>
            <person name="Beury-Cirou A."/>
            <person name="Vigouroux A."/>
            <person name="Mondy S."/>
            <person name="Pellissier F."/>
            <person name="Dessaux Y."/>
            <person name="Faure D."/>
        </authorList>
    </citation>
    <scope>NUCLEOTIDE SEQUENCE</scope>
</reference>
<proteinExistence type="predicted"/>
<sequence>MDFVSGWRGIVQGWTGAVQGWRWRARLCLGWSAFRCFALDWPGIRPGGRPLSLRRQRKGERKATRLPRSFAARTTPLRCSHRAAGAELVGYASSDSRAGKPRPLLRCSAGQNGLFANTARLLKQGTMINAKTKPQGLASAGLSAEARCLAKARSDPPSSGTAGGVVRRGCLSPQGEFRAGRLA</sequence>
<protein>
    <submittedName>
        <fullName evidence="1">Uncharacterized protein</fullName>
    </submittedName>
</protein>
<accession>R9QQR1</accession>
<organism evidence="1">
    <name type="scientific">uncultured proteobacterium 90H6</name>
    <dbReference type="NCBI Taxonomy" id="1240598"/>
    <lineage>
        <taxon>Bacteria</taxon>
        <taxon>Pseudomonadati</taxon>
        <taxon>Pseudomonadota</taxon>
        <taxon>Alphaproteobacteria</taxon>
        <taxon>environmental samples</taxon>
    </lineage>
</organism>
<name>R9QQR1_9PROT</name>